<dbReference type="GO" id="GO:0016020">
    <property type="term" value="C:membrane"/>
    <property type="evidence" value="ECO:0007669"/>
    <property type="project" value="TreeGrafter"/>
</dbReference>
<evidence type="ECO:0000259" key="2">
    <source>
        <dbReference type="Pfam" id="PF21636"/>
    </source>
</evidence>
<dbReference type="PANTHER" id="PTHR21448">
    <property type="entry name" value="SMOOTH MUSCLE MYOSIN HEAVY CHAIN-RELATED"/>
    <property type="match status" value="1"/>
</dbReference>
<organism evidence="3 4">
    <name type="scientific">Portunus trituberculatus</name>
    <name type="common">Swimming crab</name>
    <name type="synonym">Neptunus trituberculatus</name>
    <dbReference type="NCBI Taxonomy" id="210409"/>
    <lineage>
        <taxon>Eukaryota</taxon>
        <taxon>Metazoa</taxon>
        <taxon>Ecdysozoa</taxon>
        <taxon>Arthropoda</taxon>
        <taxon>Crustacea</taxon>
        <taxon>Multicrustacea</taxon>
        <taxon>Malacostraca</taxon>
        <taxon>Eumalacostraca</taxon>
        <taxon>Eucarida</taxon>
        <taxon>Decapoda</taxon>
        <taxon>Pleocyemata</taxon>
        <taxon>Brachyura</taxon>
        <taxon>Eubrachyura</taxon>
        <taxon>Portunoidea</taxon>
        <taxon>Portunidae</taxon>
        <taxon>Portuninae</taxon>
        <taxon>Portunus</taxon>
    </lineage>
</organism>
<dbReference type="Pfam" id="PF21636">
    <property type="entry name" value="PPP1R21_C"/>
    <property type="match status" value="1"/>
</dbReference>
<evidence type="ECO:0000313" key="4">
    <source>
        <dbReference type="Proteomes" id="UP000324222"/>
    </source>
</evidence>
<dbReference type="PANTHER" id="PTHR21448:SF0">
    <property type="entry name" value="PROTEIN PHOSPHATASE 1 REGULATORY SUBUNIT 21"/>
    <property type="match status" value="1"/>
</dbReference>
<dbReference type="InterPro" id="IPR049372">
    <property type="entry name" value="PPP1R21_C"/>
</dbReference>
<feature type="region of interest" description="Disordered" evidence="1">
    <location>
        <begin position="1"/>
        <end position="22"/>
    </location>
</feature>
<name>A0A5B7HHZ8_PORTR</name>
<feature type="compositionally biased region" description="Basic and acidic residues" evidence="1">
    <location>
        <begin position="12"/>
        <end position="22"/>
    </location>
</feature>
<comment type="caution">
    <text evidence="3">The sequence shown here is derived from an EMBL/GenBank/DDBJ whole genome shotgun (WGS) entry which is preliminary data.</text>
</comment>
<gene>
    <name evidence="3" type="primary">PPP1R21</name>
    <name evidence="3" type="ORF">E2C01_063148</name>
</gene>
<dbReference type="Proteomes" id="UP000324222">
    <property type="component" value="Unassembled WGS sequence"/>
</dbReference>
<sequence>MRHLAVSNETKTASEQEMDKHRERVNHLKEVLQTTSRNYEEQISTMSEHLADLNEKLTAQSELIEHLKFEAKSKKSKK</sequence>
<evidence type="ECO:0000256" key="1">
    <source>
        <dbReference type="SAM" id="MobiDB-lite"/>
    </source>
</evidence>
<dbReference type="GO" id="GO:0005769">
    <property type="term" value="C:early endosome"/>
    <property type="evidence" value="ECO:0007669"/>
    <property type="project" value="TreeGrafter"/>
</dbReference>
<proteinExistence type="predicted"/>
<reference evidence="3 4" key="1">
    <citation type="submission" date="2019-05" db="EMBL/GenBank/DDBJ databases">
        <title>Another draft genome of Portunus trituberculatus and its Hox gene families provides insights of decapod evolution.</title>
        <authorList>
            <person name="Jeong J.-H."/>
            <person name="Song I."/>
            <person name="Kim S."/>
            <person name="Choi T."/>
            <person name="Kim D."/>
            <person name="Ryu S."/>
            <person name="Kim W."/>
        </authorList>
    </citation>
    <scope>NUCLEOTIDE SEQUENCE [LARGE SCALE GENOMIC DNA]</scope>
    <source>
        <tissue evidence="3">Muscle</tissue>
    </source>
</reference>
<accession>A0A5B7HHZ8</accession>
<protein>
    <submittedName>
        <fullName evidence="3">Protein phosphatase 1 regulatory subunit 21</fullName>
    </submittedName>
</protein>
<feature type="domain" description="Protein phosphatase 1 regulatory subunit 21 C-terminal" evidence="2">
    <location>
        <begin position="3"/>
        <end position="72"/>
    </location>
</feature>
<dbReference type="OrthoDB" id="5566667at2759"/>
<keyword evidence="4" id="KW-1185">Reference proteome</keyword>
<dbReference type="InterPro" id="IPR040024">
    <property type="entry name" value="PPP1R21"/>
</dbReference>
<dbReference type="AlphaFoldDB" id="A0A5B7HHZ8"/>
<dbReference type="EMBL" id="VSRR010028640">
    <property type="protein sequence ID" value="MPC68937.1"/>
    <property type="molecule type" value="Genomic_DNA"/>
</dbReference>
<evidence type="ECO:0000313" key="3">
    <source>
        <dbReference type="EMBL" id="MPC68937.1"/>
    </source>
</evidence>